<dbReference type="InterPro" id="IPR036388">
    <property type="entry name" value="WH-like_DNA-bd_sf"/>
</dbReference>
<dbReference type="PANTHER" id="PTHR30185:SF18">
    <property type="entry name" value="TRANSCRIPTIONAL REGULATOR MTLR"/>
    <property type="match status" value="1"/>
</dbReference>
<dbReference type="Pfam" id="PF00874">
    <property type="entry name" value="PRD"/>
    <property type="match status" value="1"/>
</dbReference>
<dbReference type="SUPFAM" id="SSF63520">
    <property type="entry name" value="PTS-regulatory domain, PRD"/>
    <property type="match status" value="1"/>
</dbReference>
<dbReference type="EMBL" id="BMHB01000003">
    <property type="protein sequence ID" value="GGI17641.1"/>
    <property type="molecule type" value="Genomic_DNA"/>
</dbReference>
<dbReference type="InterPro" id="IPR050661">
    <property type="entry name" value="BglG_antiterminators"/>
</dbReference>
<organism evidence="6 7">
    <name type="scientific">Gottfriedia solisilvae</name>
    <dbReference type="NCBI Taxonomy" id="1516104"/>
    <lineage>
        <taxon>Bacteria</taxon>
        <taxon>Bacillati</taxon>
        <taxon>Bacillota</taxon>
        <taxon>Bacilli</taxon>
        <taxon>Bacillales</taxon>
        <taxon>Bacillaceae</taxon>
        <taxon>Gottfriedia</taxon>
    </lineage>
</organism>
<keyword evidence="1" id="KW-0677">Repeat</keyword>
<dbReference type="RefSeq" id="WP_088001889.1">
    <property type="nucleotide sequence ID" value="NZ_BMHB01000003.1"/>
</dbReference>
<dbReference type="Gene3D" id="1.10.1790.10">
    <property type="entry name" value="PRD domain"/>
    <property type="match status" value="1"/>
</dbReference>
<evidence type="ECO:0000256" key="4">
    <source>
        <dbReference type="ARBA" id="ARBA00023163"/>
    </source>
</evidence>
<evidence type="ECO:0000313" key="6">
    <source>
        <dbReference type="EMBL" id="GGI17641.1"/>
    </source>
</evidence>
<dbReference type="Gene3D" id="1.10.10.10">
    <property type="entry name" value="Winged helix-like DNA-binding domain superfamily/Winged helix DNA-binding domain"/>
    <property type="match status" value="1"/>
</dbReference>
<dbReference type="Gene3D" id="3.40.50.2300">
    <property type="match status" value="1"/>
</dbReference>
<comment type="caution">
    <text evidence="6">The sequence shown here is derived from an EMBL/GenBank/DDBJ whole genome shotgun (WGS) entry which is preliminary data.</text>
</comment>
<dbReference type="Pfam" id="PF05043">
    <property type="entry name" value="Mga"/>
    <property type="match status" value="1"/>
</dbReference>
<keyword evidence="4" id="KW-0804">Transcription</keyword>
<evidence type="ECO:0000256" key="2">
    <source>
        <dbReference type="ARBA" id="ARBA00023015"/>
    </source>
</evidence>
<dbReference type="Proteomes" id="UP000626244">
    <property type="component" value="Unassembled WGS sequence"/>
</dbReference>
<proteinExistence type="predicted"/>
<dbReference type="InterPro" id="IPR007737">
    <property type="entry name" value="Mga_HTH"/>
</dbReference>
<dbReference type="Pfam" id="PF08280">
    <property type="entry name" value="HTH_Mga"/>
    <property type="match status" value="1"/>
</dbReference>
<dbReference type="GO" id="GO:0008483">
    <property type="term" value="F:transaminase activity"/>
    <property type="evidence" value="ECO:0007669"/>
    <property type="project" value="UniProtKB-KW"/>
</dbReference>
<dbReference type="PANTHER" id="PTHR30185">
    <property type="entry name" value="CRYPTIC BETA-GLUCOSIDE BGL OPERON ANTITERMINATOR"/>
    <property type="match status" value="1"/>
</dbReference>
<gene>
    <name evidence="6" type="ORF">GCM10007380_38960</name>
</gene>
<keyword evidence="6" id="KW-0808">Transferase</keyword>
<keyword evidence="2" id="KW-0805">Transcription regulation</keyword>
<dbReference type="InterPro" id="IPR036634">
    <property type="entry name" value="PRD_sf"/>
</dbReference>
<accession>A0A8J3F2E6</accession>
<reference evidence="7" key="1">
    <citation type="journal article" date="2019" name="Int. J. Syst. Evol. Microbiol.">
        <title>The Global Catalogue of Microorganisms (GCM) 10K type strain sequencing project: providing services to taxonomists for standard genome sequencing and annotation.</title>
        <authorList>
            <consortium name="The Broad Institute Genomics Platform"/>
            <consortium name="The Broad Institute Genome Sequencing Center for Infectious Disease"/>
            <person name="Wu L."/>
            <person name="Ma J."/>
        </authorList>
    </citation>
    <scope>NUCLEOTIDE SEQUENCE [LARGE SCALE GENOMIC DNA]</scope>
    <source>
        <strain evidence="7">CGMCC 1.14993</strain>
    </source>
</reference>
<sequence>MDKAINRRYQIIDILSAHDKWFKSKEVANILNCTEKTILNDIQIINSTLPIDWHIDIKKGKGVYLHMPSHSTFDEVRASFIKNFTINQALSFILIKEIKFISDLGKALYMQHTSIYKILSRIEEKLKSYHLTLKRLPLFIEGSEFQKRVLCCDLLYNLYSHTNSWFFETYTVSELKHIVTRVSEKHELFLSPPTTYKYVYYIGTMIHRIKHKPLLSLHKEAVYQIKKSIFFSVSNEICDQIEKYYNLKISHEERLACSLFISILPSYSHSKIGHSEVLNLYHYQKNTFYEELYVFVDMLGSELGFTLHMNNEFIISLQKQFKDFTLLINSTEMNIPSNTIVQYVQTNYRELYQTVKLVLNNWTRKYSYFEATNDVVARITLTIQASILRQNINKNRILLLTSEGYGIQQYLMSRLEQAFSNKIQFVELKQGGFTQENLISLNLDLIISDFQLNLEGFPITYIQSTLTQRNISQISKFIN</sequence>
<evidence type="ECO:0000256" key="1">
    <source>
        <dbReference type="ARBA" id="ARBA00022737"/>
    </source>
</evidence>
<keyword evidence="6" id="KW-0032">Aminotransferase</keyword>
<dbReference type="GO" id="GO:0006355">
    <property type="term" value="P:regulation of DNA-templated transcription"/>
    <property type="evidence" value="ECO:0007669"/>
    <property type="project" value="InterPro"/>
</dbReference>
<protein>
    <submittedName>
        <fullName evidence="6">Aspartate aminotransferase</fullName>
    </submittedName>
</protein>
<dbReference type="OrthoDB" id="3175596at2"/>
<feature type="domain" description="PRD" evidence="5">
    <location>
        <begin position="166"/>
        <end position="271"/>
    </location>
</feature>
<evidence type="ECO:0000313" key="7">
    <source>
        <dbReference type="Proteomes" id="UP000626244"/>
    </source>
</evidence>
<evidence type="ECO:0000256" key="3">
    <source>
        <dbReference type="ARBA" id="ARBA00023159"/>
    </source>
</evidence>
<keyword evidence="7" id="KW-1185">Reference proteome</keyword>
<evidence type="ECO:0000259" key="5">
    <source>
        <dbReference type="PROSITE" id="PS51372"/>
    </source>
</evidence>
<dbReference type="AlphaFoldDB" id="A0A8J3F2E6"/>
<dbReference type="InterPro" id="IPR013199">
    <property type="entry name" value="HTH_Mga_DNA-bd_dom"/>
</dbReference>
<dbReference type="PROSITE" id="PS51372">
    <property type="entry name" value="PRD_2"/>
    <property type="match status" value="1"/>
</dbReference>
<name>A0A8J3F2E6_9BACI</name>
<dbReference type="InterPro" id="IPR011608">
    <property type="entry name" value="PRD"/>
</dbReference>
<keyword evidence="3" id="KW-0010">Activator</keyword>